<evidence type="ECO:0000313" key="2">
    <source>
        <dbReference type="EMBL" id="MTV75455.1"/>
    </source>
</evidence>
<reference evidence="2 3" key="1">
    <citation type="submission" date="2019-11" db="EMBL/GenBank/DDBJ databases">
        <title>Growth characteristics of pneumococcus vary with the chemical composition of the capsule and with environmental conditions.</title>
        <authorList>
            <person name="Tothpal A."/>
            <person name="Desobry K."/>
            <person name="Joshi S."/>
            <person name="Wyllie A.L."/>
            <person name="Weinberger D.M."/>
        </authorList>
    </citation>
    <scope>NUCLEOTIDE SEQUENCE [LARGE SCALE GENOMIC DNA]</scope>
    <source>
        <strain evidence="3">pnumococcus19F</strain>
    </source>
</reference>
<gene>
    <name evidence="2" type="ORF">GM540_16090</name>
</gene>
<dbReference type="SUPFAM" id="SSF51735">
    <property type="entry name" value="NAD(P)-binding Rossmann-fold domains"/>
    <property type="match status" value="1"/>
</dbReference>
<dbReference type="EMBL" id="WNHQ01002184">
    <property type="protein sequence ID" value="MTV75455.1"/>
    <property type="molecule type" value="Genomic_DNA"/>
</dbReference>
<accession>A0A6G2DGJ7</accession>
<evidence type="ECO:0000256" key="1">
    <source>
        <dbReference type="ARBA" id="ARBA00006484"/>
    </source>
</evidence>
<protein>
    <submittedName>
        <fullName evidence="2">SDR family NAD(P)-dependent oxidoreductase</fullName>
    </submittedName>
</protein>
<comment type="caution">
    <text evidence="2">The sequence shown here is derived from an EMBL/GenBank/DDBJ whole genome shotgun (WGS) entry which is preliminary data.</text>
</comment>
<dbReference type="InterPro" id="IPR036291">
    <property type="entry name" value="NAD(P)-bd_dom_sf"/>
</dbReference>
<dbReference type="Pfam" id="PF00106">
    <property type="entry name" value="adh_short"/>
    <property type="match status" value="1"/>
</dbReference>
<proteinExistence type="inferred from homology"/>
<dbReference type="AlphaFoldDB" id="A0A6G2DGJ7"/>
<dbReference type="PANTHER" id="PTHR43943:SF2">
    <property type="entry name" value="DEHYDROGENASE_REDUCTASE 4"/>
    <property type="match status" value="1"/>
</dbReference>
<dbReference type="PANTHER" id="PTHR43943">
    <property type="entry name" value="DEHYDROGENASE/REDUCTASE (SDR FAMILY) MEMBER 4"/>
    <property type="match status" value="1"/>
</dbReference>
<name>A0A6G2DGJ7_STREE</name>
<evidence type="ECO:0000313" key="3">
    <source>
        <dbReference type="Proteomes" id="UP000483094"/>
    </source>
</evidence>
<dbReference type="Gene3D" id="3.40.50.720">
    <property type="entry name" value="NAD(P)-binding Rossmann-like Domain"/>
    <property type="match status" value="1"/>
</dbReference>
<feature type="non-terminal residue" evidence="2">
    <location>
        <position position="72"/>
    </location>
</feature>
<dbReference type="InterPro" id="IPR002347">
    <property type="entry name" value="SDR_fam"/>
</dbReference>
<comment type="similarity">
    <text evidence="1">Belongs to the short-chain dehydrogenases/reductases (SDR) family.</text>
</comment>
<organism evidence="2 3">
    <name type="scientific">Streptococcus pneumoniae</name>
    <dbReference type="NCBI Taxonomy" id="1313"/>
    <lineage>
        <taxon>Bacteria</taxon>
        <taxon>Bacillati</taxon>
        <taxon>Bacillota</taxon>
        <taxon>Bacilli</taxon>
        <taxon>Lactobacillales</taxon>
        <taxon>Streptococcaceae</taxon>
        <taxon>Streptococcus</taxon>
    </lineage>
</organism>
<sequence>MTNTSFSIEQFSLKGKIALITGASYGIGFAIAKSYAEAGATIVFNDINQDLVNKGIEAYREVGIEAHGYVCD</sequence>
<dbReference type="Proteomes" id="UP000483094">
    <property type="component" value="Unassembled WGS sequence"/>
</dbReference>